<evidence type="ECO:0000313" key="2">
    <source>
        <dbReference type="Proteomes" id="UP000014617"/>
    </source>
</evidence>
<proteinExistence type="predicted"/>
<accession>S3K3J2</accession>
<dbReference type="EMBL" id="ASZQ01000247">
    <property type="protein sequence ID" value="EPF19689.1"/>
    <property type="molecule type" value="Genomic_DNA"/>
</dbReference>
<dbReference type="PATRIC" id="fig|482300.6.peg.4129"/>
<gene>
    <name evidence="1" type="ORF">MAESPC_03710</name>
</gene>
<evidence type="ECO:0000313" key="1">
    <source>
        <dbReference type="EMBL" id="EPF19689.1"/>
    </source>
</evidence>
<name>S3K3J2_MICAE</name>
<organism evidence="1 2">
    <name type="scientific">Microcystis aeruginosa SPC777</name>
    <dbReference type="NCBI Taxonomy" id="482300"/>
    <lineage>
        <taxon>Bacteria</taxon>
        <taxon>Bacillati</taxon>
        <taxon>Cyanobacteriota</taxon>
        <taxon>Cyanophyceae</taxon>
        <taxon>Oscillatoriophycideae</taxon>
        <taxon>Chroococcales</taxon>
        <taxon>Microcystaceae</taxon>
        <taxon>Microcystis</taxon>
    </lineage>
</organism>
<dbReference type="AlphaFoldDB" id="S3K3J2"/>
<sequence length="45" mass="4816">MGEWGDGGANVSRKLAKLSSHTSQSNAVAILSILVQLLRSYDQLT</sequence>
<reference evidence="1 2" key="1">
    <citation type="journal article" date="2013" name="Genome Announc.">
        <title>Draft Genome Sequence of the Brazilian Toxic Bloom-Forming Cyanobacterium Microcystis aeruginosa Strain SPC777.</title>
        <authorList>
            <person name="Fiore M.F."/>
            <person name="Alvarenga D.O."/>
            <person name="Varani A.M."/>
            <person name="Hoff-Risseti C."/>
            <person name="Crespim E."/>
            <person name="Ramos R.T."/>
            <person name="Silva A."/>
            <person name="Schaker P.D."/>
            <person name="Heck K."/>
            <person name="Rigonato J."/>
            <person name="Schneider M.P."/>
        </authorList>
    </citation>
    <scope>NUCLEOTIDE SEQUENCE [LARGE SCALE GENOMIC DNA]</scope>
    <source>
        <strain evidence="2">SPC 777</strain>
    </source>
</reference>
<dbReference type="Proteomes" id="UP000014617">
    <property type="component" value="Unassembled WGS sequence"/>
</dbReference>
<comment type="caution">
    <text evidence="1">The sequence shown here is derived from an EMBL/GenBank/DDBJ whole genome shotgun (WGS) entry which is preliminary data.</text>
</comment>
<protein>
    <submittedName>
        <fullName evidence="1">Uncharacterized protein</fullName>
    </submittedName>
</protein>